<sequence>MKNRLLEDNGLHSKYTHTVLMLFPVMFLAGPTAAQEADVLRPVPATPPATEGDEAADIEVAEKKVLELKWLDGLQTGVESSVDNTARWIDNFFGNNRAFEGDYNSRGRLSLRPEWSQYEGWKLRSSFRAEFVLPNTEERFSAIIGQTNFDDFILDDENTRLDSVIASDRGDEEWIVGLGFNPNQGETNQFSINAGIRGGLKADLYTHARYLYQYRINEATQVRTRSSLFWRDSDGFGFNQRLDVEKSASPEWLSRFTIDATRAERIDGIRWKGIFSVYHLYAEEQAVAGEIWYEGETKQEVPLREWGVRAIHRRQFARDWLYFEIFGGLHWPREERSQRREAKWLVGFEFEMWFGD</sequence>
<dbReference type="EMBL" id="PIPJ01000009">
    <property type="protein sequence ID" value="RUO18995.1"/>
    <property type="molecule type" value="Genomic_DNA"/>
</dbReference>
<evidence type="ECO:0008006" key="3">
    <source>
        <dbReference type="Google" id="ProtNLM"/>
    </source>
</evidence>
<keyword evidence="2" id="KW-1185">Reference proteome</keyword>
<comment type="caution">
    <text evidence="1">The sequence shown here is derived from an EMBL/GenBank/DDBJ whole genome shotgun (WGS) entry which is preliminary data.</text>
</comment>
<evidence type="ECO:0000313" key="2">
    <source>
        <dbReference type="Proteomes" id="UP000288395"/>
    </source>
</evidence>
<reference evidence="2" key="1">
    <citation type="journal article" date="2018" name="Front. Microbiol.">
        <title>Genome-Based Analysis Reveals the Taxonomy and Diversity of the Family Idiomarinaceae.</title>
        <authorList>
            <person name="Liu Y."/>
            <person name="Lai Q."/>
            <person name="Shao Z."/>
        </authorList>
    </citation>
    <scope>NUCLEOTIDE SEQUENCE [LARGE SCALE GENOMIC DNA]</scope>
    <source>
        <strain evidence="2">GBPy7</strain>
    </source>
</reference>
<dbReference type="Proteomes" id="UP000288395">
    <property type="component" value="Unassembled WGS sequence"/>
</dbReference>
<accession>A0A432VRT1</accession>
<dbReference type="AlphaFoldDB" id="A0A432VRT1"/>
<evidence type="ECO:0000313" key="1">
    <source>
        <dbReference type="EMBL" id="RUO18995.1"/>
    </source>
</evidence>
<organism evidence="1 2">
    <name type="scientific">Aliidiomarina iranensis</name>
    <dbReference type="NCBI Taxonomy" id="1434071"/>
    <lineage>
        <taxon>Bacteria</taxon>
        <taxon>Pseudomonadati</taxon>
        <taxon>Pseudomonadota</taxon>
        <taxon>Gammaproteobacteria</taxon>
        <taxon>Alteromonadales</taxon>
        <taxon>Idiomarinaceae</taxon>
        <taxon>Aliidiomarina</taxon>
    </lineage>
</organism>
<name>A0A432VRT1_9GAMM</name>
<proteinExistence type="predicted"/>
<gene>
    <name evidence="1" type="ORF">CWE08_10575</name>
</gene>
<protein>
    <recommendedName>
        <fullName evidence="3">Porin</fullName>
    </recommendedName>
</protein>